<name>A0A166K671_9AGAM</name>
<evidence type="ECO:0000313" key="3">
    <source>
        <dbReference type="Proteomes" id="UP000076532"/>
    </source>
</evidence>
<keyword evidence="3" id="KW-1185">Reference proteome</keyword>
<dbReference type="Pfam" id="PF00069">
    <property type="entry name" value="Pkinase"/>
    <property type="match status" value="1"/>
</dbReference>
<sequence>MSALAQTFPLDLTGKVKYEAGGIAGGHGHVGKGSYISSDGSTIIVAVKIVLIKNNITGKVTSVDLRRCSKRGRRERKVWLRPAHENVIPLLGITTDYVFPLAGPNPIAMISPWMERGDLFKALQADLPESDRLHLLLGVAKGLQHIHSLGIIHGDLYPANVLINGNGNACLTDFGLSFIRPEFLDTSYWSRTVGGAMRWRAPELLAPMSLVDIEDYIPDLTWKCDIYSFGSLALHLLSGEWPYHTSCDYKVIIHLHRRTQPPRPQTDRITDAHWGLITGCWGERDNPSSRPTAQDVVLAISAL</sequence>
<dbReference type="AlphaFoldDB" id="A0A166K671"/>
<dbReference type="SUPFAM" id="SSF56112">
    <property type="entry name" value="Protein kinase-like (PK-like)"/>
    <property type="match status" value="1"/>
</dbReference>
<dbReference type="OrthoDB" id="26722at2759"/>
<feature type="domain" description="Protein kinase" evidence="1">
    <location>
        <begin position="16"/>
        <end position="303"/>
    </location>
</feature>
<gene>
    <name evidence="2" type="ORF">FIBSPDRAFT_931592</name>
</gene>
<dbReference type="PANTHER" id="PTHR44329:SF214">
    <property type="entry name" value="PROTEIN KINASE DOMAIN-CONTAINING PROTEIN"/>
    <property type="match status" value="1"/>
</dbReference>
<dbReference type="Gene3D" id="1.10.510.10">
    <property type="entry name" value="Transferase(Phosphotransferase) domain 1"/>
    <property type="match status" value="1"/>
</dbReference>
<dbReference type="STRING" id="436010.A0A166K671"/>
<dbReference type="InterPro" id="IPR051681">
    <property type="entry name" value="Ser/Thr_Kinases-Pseudokinases"/>
</dbReference>
<accession>A0A166K671</accession>
<protein>
    <submittedName>
        <fullName evidence="2">Kinase-like protein</fullName>
    </submittedName>
</protein>
<dbReference type="PANTHER" id="PTHR44329">
    <property type="entry name" value="SERINE/THREONINE-PROTEIN KINASE TNNI3K-RELATED"/>
    <property type="match status" value="1"/>
</dbReference>
<dbReference type="PROSITE" id="PS50011">
    <property type="entry name" value="PROTEIN_KINASE_DOM"/>
    <property type="match status" value="1"/>
</dbReference>
<organism evidence="2 3">
    <name type="scientific">Athelia psychrophila</name>
    <dbReference type="NCBI Taxonomy" id="1759441"/>
    <lineage>
        <taxon>Eukaryota</taxon>
        <taxon>Fungi</taxon>
        <taxon>Dikarya</taxon>
        <taxon>Basidiomycota</taxon>
        <taxon>Agaricomycotina</taxon>
        <taxon>Agaricomycetes</taxon>
        <taxon>Agaricomycetidae</taxon>
        <taxon>Atheliales</taxon>
        <taxon>Atheliaceae</taxon>
        <taxon>Athelia</taxon>
    </lineage>
</organism>
<dbReference type="Proteomes" id="UP000076532">
    <property type="component" value="Unassembled WGS sequence"/>
</dbReference>
<dbReference type="InterPro" id="IPR000719">
    <property type="entry name" value="Prot_kinase_dom"/>
</dbReference>
<dbReference type="InterPro" id="IPR011009">
    <property type="entry name" value="Kinase-like_dom_sf"/>
</dbReference>
<dbReference type="GO" id="GO:0005524">
    <property type="term" value="F:ATP binding"/>
    <property type="evidence" value="ECO:0007669"/>
    <property type="project" value="InterPro"/>
</dbReference>
<proteinExistence type="predicted"/>
<evidence type="ECO:0000259" key="1">
    <source>
        <dbReference type="PROSITE" id="PS50011"/>
    </source>
</evidence>
<dbReference type="EMBL" id="KV417546">
    <property type="protein sequence ID" value="KZP21572.1"/>
    <property type="molecule type" value="Genomic_DNA"/>
</dbReference>
<dbReference type="GO" id="GO:0004674">
    <property type="term" value="F:protein serine/threonine kinase activity"/>
    <property type="evidence" value="ECO:0007669"/>
    <property type="project" value="TreeGrafter"/>
</dbReference>
<evidence type="ECO:0000313" key="2">
    <source>
        <dbReference type="EMBL" id="KZP21572.1"/>
    </source>
</evidence>
<reference evidence="2 3" key="1">
    <citation type="journal article" date="2016" name="Mol. Biol. Evol.">
        <title>Comparative Genomics of Early-Diverging Mushroom-Forming Fungi Provides Insights into the Origins of Lignocellulose Decay Capabilities.</title>
        <authorList>
            <person name="Nagy L.G."/>
            <person name="Riley R."/>
            <person name="Tritt A."/>
            <person name="Adam C."/>
            <person name="Daum C."/>
            <person name="Floudas D."/>
            <person name="Sun H."/>
            <person name="Yadav J.S."/>
            <person name="Pangilinan J."/>
            <person name="Larsson K.H."/>
            <person name="Matsuura K."/>
            <person name="Barry K."/>
            <person name="Labutti K."/>
            <person name="Kuo R."/>
            <person name="Ohm R.A."/>
            <person name="Bhattacharya S.S."/>
            <person name="Shirouzu T."/>
            <person name="Yoshinaga Y."/>
            <person name="Martin F.M."/>
            <person name="Grigoriev I.V."/>
            <person name="Hibbett D.S."/>
        </authorList>
    </citation>
    <scope>NUCLEOTIDE SEQUENCE [LARGE SCALE GENOMIC DNA]</scope>
    <source>
        <strain evidence="2 3">CBS 109695</strain>
    </source>
</reference>